<dbReference type="PANTHER" id="PTHR43570:SF16">
    <property type="entry name" value="ALDEHYDE DEHYDROGENASE TYPE III, ISOFORM Q"/>
    <property type="match status" value="1"/>
</dbReference>
<evidence type="ECO:0000256" key="2">
    <source>
        <dbReference type="ARBA" id="ARBA00022746"/>
    </source>
</evidence>
<keyword evidence="10" id="KW-1185">Reference proteome</keyword>
<name>A0A9W9G8Q9_9EURO</name>
<dbReference type="SUPFAM" id="SSF53720">
    <property type="entry name" value="ALDH-like"/>
    <property type="match status" value="1"/>
</dbReference>
<dbReference type="OrthoDB" id="440325at2759"/>
<dbReference type="GO" id="GO:0016117">
    <property type="term" value="P:carotenoid biosynthetic process"/>
    <property type="evidence" value="ECO:0007669"/>
    <property type="project" value="UniProtKB-KW"/>
</dbReference>
<sequence>VLTSHDNLPLSGNLDNMNLQHSTCDSLKEIQESHGILVETFQTGLTKDISWRKWQLKQLWWLIEDNEKALVDAIKHDLNRHESESHLTDLVAIRSDILNHLKNIDAWTADEPIGDSFLIRWLGIAHIKKEPLGVVLIIGAWNFPLLLVFQPLIAAISAGCCAILKPSESAVACQNLLHDLVKQYLDPSAIRMVCGGAHESTKLLELRFNHIFFTGSAKVGRIISKAAAAHLTPVTLELGGQCPAIVSRSADIDRAAKSIAFAKFLNAGQICLSVNHVFVDPTVHDALLDRLQYWIRQFLDQRQTITTAIINQSHWTRISDLLQQTKGKIVCGGGGSNLSRQLEPTVVVDIDMDDILLEEEIFGPVCPVLKADTRQACRLINDEQVSSSLMDQRNITLTSVTVTSNTNSGGVTINDVILHAGFPGAPFGGVGGSGHGYYHGPYGFKSFTHLRTIMNVPWWMSRLTAFRYPPYTVATKLKIPKRKAFFKRGESIHDQERKAS</sequence>
<keyword evidence="3" id="KW-0560">Oxidoreductase</keyword>
<gene>
    <name evidence="9" type="ORF">N7456_002768</name>
</gene>
<dbReference type="InterPro" id="IPR016163">
    <property type="entry name" value="Ald_DH_C"/>
</dbReference>
<comment type="similarity">
    <text evidence="1">Belongs to the aldehyde dehydrogenase family.</text>
</comment>
<dbReference type="PIRSF" id="PIRSF036492">
    <property type="entry name" value="ALDH"/>
    <property type="match status" value="1"/>
</dbReference>
<comment type="caution">
    <text evidence="9">The sequence shown here is derived from an EMBL/GenBank/DDBJ whole genome shotgun (WGS) entry which is preliminary data.</text>
</comment>
<evidence type="ECO:0000313" key="9">
    <source>
        <dbReference type="EMBL" id="KAJ5114234.1"/>
    </source>
</evidence>
<dbReference type="PANTHER" id="PTHR43570">
    <property type="entry name" value="ALDEHYDE DEHYDROGENASE"/>
    <property type="match status" value="1"/>
</dbReference>
<evidence type="ECO:0000256" key="7">
    <source>
        <dbReference type="PIRSR" id="PIRSR036492-1"/>
    </source>
</evidence>
<feature type="non-terminal residue" evidence="9">
    <location>
        <position position="1"/>
    </location>
</feature>
<dbReference type="InterPro" id="IPR012394">
    <property type="entry name" value="Aldehyde_DH_NAD(P)"/>
</dbReference>
<feature type="non-terminal residue" evidence="9">
    <location>
        <position position="500"/>
    </location>
</feature>
<evidence type="ECO:0000256" key="6">
    <source>
        <dbReference type="ARBA" id="ARBA00082640"/>
    </source>
</evidence>
<accession>A0A9W9G8Q9</accession>
<dbReference type="FunFam" id="3.40.605.10:FF:000004">
    <property type="entry name" value="Aldehyde dehydrogenase"/>
    <property type="match status" value="1"/>
</dbReference>
<dbReference type="Gene3D" id="3.40.605.10">
    <property type="entry name" value="Aldehyde Dehydrogenase, Chain A, domain 1"/>
    <property type="match status" value="1"/>
</dbReference>
<evidence type="ECO:0000313" key="10">
    <source>
        <dbReference type="Proteomes" id="UP001149165"/>
    </source>
</evidence>
<dbReference type="EC" id="1.2.1.82" evidence="4"/>
<dbReference type="Pfam" id="PF00171">
    <property type="entry name" value="Aldedh"/>
    <property type="match status" value="1"/>
</dbReference>
<keyword evidence="2" id="KW-0125">Carotenoid biosynthesis</keyword>
<dbReference type="GO" id="GO:0005737">
    <property type="term" value="C:cytoplasm"/>
    <property type="evidence" value="ECO:0007669"/>
    <property type="project" value="TreeGrafter"/>
</dbReference>
<dbReference type="InterPro" id="IPR015590">
    <property type="entry name" value="Aldehyde_DH_dom"/>
</dbReference>
<evidence type="ECO:0000256" key="3">
    <source>
        <dbReference type="ARBA" id="ARBA00023002"/>
    </source>
</evidence>
<reference evidence="9" key="2">
    <citation type="journal article" date="2023" name="IMA Fungus">
        <title>Comparative genomic study of the Penicillium genus elucidates a diverse pangenome and 15 lateral gene transfer events.</title>
        <authorList>
            <person name="Petersen C."/>
            <person name="Sorensen T."/>
            <person name="Nielsen M.R."/>
            <person name="Sondergaard T.E."/>
            <person name="Sorensen J.L."/>
            <person name="Fitzpatrick D.A."/>
            <person name="Frisvad J.C."/>
            <person name="Nielsen K.L."/>
        </authorList>
    </citation>
    <scope>NUCLEOTIDE SEQUENCE</scope>
    <source>
        <strain evidence="9">IBT 30069</strain>
    </source>
</reference>
<dbReference type="Proteomes" id="UP001149165">
    <property type="component" value="Unassembled WGS sequence"/>
</dbReference>
<evidence type="ECO:0000256" key="1">
    <source>
        <dbReference type="ARBA" id="ARBA00009986"/>
    </source>
</evidence>
<dbReference type="InterPro" id="IPR016161">
    <property type="entry name" value="Ald_DH/histidinol_DH"/>
</dbReference>
<evidence type="ECO:0000256" key="5">
    <source>
        <dbReference type="ARBA" id="ARBA00071369"/>
    </source>
</evidence>
<proteinExistence type="inferred from homology"/>
<dbReference type="GO" id="GO:0004029">
    <property type="term" value="F:aldehyde dehydrogenase (NAD+) activity"/>
    <property type="evidence" value="ECO:0007669"/>
    <property type="project" value="TreeGrafter"/>
</dbReference>
<evidence type="ECO:0000256" key="4">
    <source>
        <dbReference type="ARBA" id="ARBA00066967"/>
    </source>
</evidence>
<protein>
    <recommendedName>
        <fullName evidence="5">Beta-apo-4'-carotenal oxygenase</fullName>
        <ecNumber evidence="4">1.2.1.82</ecNumber>
    </recommendedName>
    <alternativeName>
        <fullName evidence="6">Beta-apo-4'-carotenal dehydrogenase</fullName>
    </alternativeName>
</protein>
<dbReference type="EMBL" id="JAPQKH010000002">
    <property type="protein sequence ID" value="KAJ5114234.1"/>
    <property type="molecule type" value="Genomic_DNA"/>
</dbReference>
<feature type="domain" description="Aldehyde dehydrogenase" evidence="8">
    <location>
        <begin position="121"/>
        <end position="453"/>
    </location>
</feature>
<dbReference type="GO" id="GO:0006081">
    <property type="term" value="P:aldehyde metabolic process"/>
    <property type="evidence" value="ECO:0007669"/>
    <property type="project" value="InterPro"/>
</dbReference>
<feature type="active site" evidence="7">
    <location>
        <position position="271"/>
    </location>
</feature>
<dbReference type="InterPro" id="IPR016162">
    <property type="entry name" value="Ald_DH_N"/>
</dbReference>
<dbReference type="AlphaFoldDB" id="A0A9W9G8Q9"/>
<reference evidence="9" key="1">
    <citation type="submission" date="2022-11" db="EMBL/GenBank/DDBJ databases">
        <authorList>
            <person name="Petersen C."/>
        </authorList>
    </citation>
    <scope>NUCLEOTIDE SEQUENCE</scope>
    <source>
        <strain evidence="9">IBT 30069</strain>
    </source>
</reference>
<feature type="active site" evidence="7">
    <location>
        <position position="237"/>
    </location>
</feature>
<organism evidence="9 10">
    <name type="scientific">Penicillium angulare</name>
    <dbReference type="NCBI Taxonomy" id="116970"/>
    <lineage>
        <taxon>Eukaryota</taxon>
        <taxon>Fungi</taxon>
        <taxon>Dikarya</taxon>
        <taxon>Ascomycota</taxon>
        <taxon>Pezizomycotina</taxon>
        <taxon>Eurotiomycetes</taxon>
        <taxon>Eurotiomycetidae</taxon>
        <taxon>Eurotiales</taxon>
        <taxon>Aspergillaceae</taxon>
        <taxon>Penicillium</taxon>
    </lineage>
</organism>
<evidence type="ECO:0000259" key="8">
    <source>
        <dbReference type="Pfam" id="PF00171"/>
    </source>
</evidence>
<dbReference type="Gene3D" id="3.40.309.10">
    <property type="entry name" value="Aldehyde Dehydrogenase, Chain A, domain 2"/>
    <property type="match status" value="1"/>
</dbReference>